<comment type="caution">
    <text evidence="1">The sequence shown here is derived from an EMBL/GenBank/DDBJ whole genome shotgun (WGS) entry which is preliminary data.</text>
</comment>
<evidence type="ECO:0008006" key="3">
    <source>
        <dbReference type="Google" id="ProtNLM"/>
    </source>
</evidence>
<organism evidence="1 2">
    <name type="scientific">Gymnopilus junonius</name>
    <name type="common">Spectacular rustgill mushroom</name>
    <name type="synonym">Gymnopilus spectabilis subsp. junonius</name>
    <dbReference type="NCBI Taxonomy" id="109634"/>
    <lineage>
        <taxon>Eukaryota</taxon>
        <taxon>Fungi</taxon>
        <taxon>Dikarya</taxon>
        <taxon>Basidiomycota</taxon>
        <taxon>Agaricomycotina</taxon>
        <taxon>Agaricomycetes</taxon>
        <taxon>Agaricomycetidae</taxon>
        <taxon>Agaricales</taxon>
        <taxon>Agaricineae</taxon>
        <taxon>Hymenogastraceae</taxon>
        <taxon>Gymnopilus</taxon>
    </lineage>
</organism>
<dbReference type="OrthoDB" id="414463at2759"/>
<dbReference type="GO" id="GO:0016799">
    <property type="term" value="F:hydrolase activity, hydrolyzing N-glycosyl compounds"/>
    <property type="evidence" value="ECO:0007669"/>
    <property type="project" value="TreeGrafter"/>
</dbReference>
<dbReference type="PANTHER" id="PTHR31223:SF70">
    <property type="entry name" value="LOG FAMILY PROTEIN YJL055W"/>
    <property type="match status" value="1"/>
</dbReference>
<evidence type="ECO:0000313" key="2">
    <source>
        <dbReference type="Proteomes" id="UP000724874"/>
    </source>
</evidence>
<dbReference type="InterPro" id="IPR031100">
    <property type="entry name" value="LOG_fam"/>
</dbReference>
<dbReference type="AlphaFoldDB" id="A0A9P5TJW9"/>
<dbReference type="Pfam" id="PF03641">
    <property type="entry name" value="Lysine_decarbox"/>
    <property type="match status" value="1"/>
</dbReference>
<dbReference type="Gene3D" id="3.40.50.450">
    <property type="match status" value="1"/>
</dbReference>
<dbReference type="EMBL" id="JADNYJ010000078">
    <property type="protein sequence ID" value="KAF8889771.1"/>
    <property type="molecule type" value="Genomic_DNA"/>
</dbReference>
<accession>A0A9P5TJW9</accession>
<reference evidence="1" key="1">
    <citation type="submission" date="2020-11" db="EMBL/GenBank/DDBJ databases">
        <authorList>
            <consortium name="DOE Joint Genome Institute"/>
            <person name="Ahrendt S."/>
            <person name="Riley R."/>
            <person name="Andreopoulos W."/>
            <person name="LaButti K."/>
            <person name="Pangilinan J."/>
            <person name="Ruiz-duenas F.J."/>
            <person name="Barrasa J.M."/>
            <person name="Sanchez-Garcia M."/>
            <person name="Camarero S."/>
            <person name="Miyauchi S."/>
            <person name="Serrano A."/>
            <person name="Linde D."/>
            <person name="Babiker R."/>
            <person name="Drula E."/>
            <person name="Ayuso-Fernandez I."/>
            <person name="Pacheco R."/>
            <person name="Padilla G."/>
            <person name="Ferreira P."/>
            <person name="Barriuso J."/>
            <person name="Kellner H."/>
            <person name="Castanera R."/>
            <person name="Alfaro M."/>
            <person name="Ramirez L."/>
            <person name="Pisabarro A.G."/>
            <person name="Kuo A."/>
            <person name="Tritt A."/>
            <person name="Lipzen A."/>
            <person name="He G."/>
            <person name="Yan M."/>
            <person name="Ng V."/>
            <person name="Cullen D."/>
            <person name="Martin F."/>
            <person name="Rosso M.-N."/>
            <person name="Henrissat B."/>
            <person name="Hibbett D."/>
            <person name="Martinez A.T."/>
            <person name="Grigoriev I.V."/>
        </authorList>
    </citation>
    <scope>NUCLEOTIDE SEQUENCE</scope>
    <source>
        <strain evidence="1">AH 44721</strain>
    </source>
</reference>
<dbReference type="PANTHER" id="PTHR31223">
    <property type="entry name" value="LOG FAMILY PROTEIN YJL055W"/>
    <property type="match status" value="1"/>
</dbReference>
<dbReference type="GO" id="GO:0005829">
    <property type="term" value="C:cytosol"/>
    <property type="evidence" value="ECO:0007669"/>
    <property type="project" value="TreeGrafter"/>
</dbReference>
<sequence length="230" mass="24906">MPEGHFSSSAVAVYCGSSTGRQEAFSAAARSLGLALAAAGRPLIYGGGSKGIMGVVSASALEGGGKVIGVIPRVMLDQDGEKEKVHGVSIHLNEVERGKVETIPVNSMHERKVEMAKRAIGFVGLPGGFGTFEEVLEVITWSQLGIHDKPVVLLNVHSFWEPLRTLIRKSIEAGFIKPASERLAIFVDGPTKDEDHLSFDWGKAAMEALDSWQMGQIEPLFHWPDRMDRT</sequence>
<dbReference type="SUPFAM" id="SSF102405">
    <property type="entry name" value="MCP/YpsA-like"/>
    <property type="match status" value="1"/>
</dbReference>
<dbReference type="NCBIfam" id="TIGR00730">
    <property type="entry name" value="Rossman fold protein, TIGR00730 family"/>
    <property type="match status" value="1"/>
</dbReference>
<name>A0A9P5TJW9_GYMJU</name>
<dbReference type="InterPro" id="IPR005269">
    <property type="entry name" value="LOG"/>
</dbReference>
<proteinExistence type="predicted"/>
<gene>
    <name evidence="1" type="ORF">CPB84DRAFT_1941542</name>
</gene>
<keyword evidence="2" id="KW-1185">Reference proteome</keyword>
<dbReference type="Proteomes" id="UP000724874">
    <property type="component" value="Unassembled WGS sequence"/>
</dbReference>
<dbReference type="GO" id="GO:0009691">
    <property type="term" value="P:cytokinin biosynthetic process"/>
    <property type="evidence" value="ECO:0007669"/>
    <property type="project" value="InterPro"/>
</dbReference>
<protein>
    <recommendedName>
        <fullName evidence="3">Cytokinin riboside 5'-monophosphate phosphoribohydrolase</fullName>
    </recommendedName>
</protein>
<evidence type="ECO:0000313" key="1">
    <source>
        <dbReference type="EMBL" id="KAF8889771.1"/>
    </source>
</evidence>